<protein>
    <recommendedName>
        <fullName evidence="1">Heterokaryon incompatibility domain-containing protein</fullName>
    </recommendedName>
</protein>
<feature type="non-terminal residue" evidence="2">
    <location>
        <position position="1"/>
    </location>
</feature>
<dbReference type="OMA" id="CALHIAM"/>
<evidence type="ECO:0000313" key="2">
    <source>
        <dbReference type="EMBL" id="RFU32932.1"/>
    </source>
</evidence>
<dbReference type="InterPro" id="IPR010730">
    <property type="entry name" value="HET"/>
</dbReference>
<feature type="domain" description="Heterokaryon incompatibility" evidence="1">
    <location>
        <begin position="21"/>
        <end position="109"/>
    </location>
</feature>
<reference evidence="2 3" key="1">
    <citation type="submission" date="2018-05" db="EMBL/GenBank/DDBJ databases">
        <title>Draft genome sequence of Scytalidium lignicola DSM 105466, a ubiquitous saprotrophic fungus.</title>
        <authorList>
            <person name="Buettner E."/>
            <person name="Gebauer A.M."/>
            <person name="Hofrichter M."/>
            <person name="Liers C."/>
            <person name="Kellner H."/>
        </authorList>
    </citation>
    <scope>NUCLEOTIDE SEQUENCE [LARGE SCALE GENOMIC DNA]</scope>
    <source>
        <strain evidence="2 3">DSM 105466</strain>
    </source>
</reference>
<dbReference type="EMBL" id="NCSJ02000045">
    <property type="protein sequence ID" value="RFU32932.1"/>
    <property type="molecule type" value="Genomic_DNA"/>
</dbReference>
<sequence>MRLINTMSIEVERFTGKVPPYAILSHRWQEEEVTPEDMKPGGAAKGMKGYRKLRLSCAIAVREGLKYIWIDTCCIDKASSAELSEAINSMFRYYREAVVCYVYLSDTASTIVSNIFFVPGSSDFYSSAWFTRGWTLQELIAPKNLRFYNKNWNYLGNKADFEDGIQFVTKIPQGILLGGDLTDKPRSTEKETIERPFWGLLAKSPSYFLKSPDIAAPCTMTMATSTAATLTGRGVNVEFLLAPMPNDPSDSIYVALIFVDRVNWTYGLLLQKLSYSGGQFTRVAADISLEIDSNMRIESTKLP</sequence>
<dbReference type="STRING" id="5539.A0A3E2HIF5"/>
<name>A0A3E2HIF5_SCYLI</name>
<organism evidence="2 3">
    <name type="scientific">Scytalidium lignicola</name>
    <name type="common">Hyphomycete</name>
    <dbReference type="NCBI Taxonomy" id="5539"/>
    <lineage>
        <taxon>Eukaryota</taxon>
        <taxon>Fungi</taxon>
        <taxon>Dikarya</taxon>
        <taxon>Ascomycota</taxon>
        <taxon>Pezizomycotina</taxon>
        <taxon>Leotiomycetes</taxon>
        <taxon>Leotiomycetes incertae sedis</taxon>
        <taxon>Scytalidium</taxon>
    </lineage>
</organism>
<keyword evidence="3" id="KW-1185">Reference proteome</keyword>
<gene>
    <name evidence="2" type="ORF">B7463_g3400</name>
</gene>
<feature type="non-terminal residue" evidence="2">
    <location>
        <position position="303"/>
    </location>
</feature>
<evidence type="ECO:0000313" key="3">
    <source>
        <dbReference type="Proteomes" id="UP000258309"/>
    </source>
</evidence>
<comment type="caution">
    <text evidence="2">The sequence shown here is derived from an EMBL/GenBank/DDBJ whole genome shotgun (WGS) entry which is preliminary data.</text>
</comment>
<accession>A0A3E2HIF5</accession>
<proteinExistence type="predicted"/>
<dbReference type="PANTHER" id="PTHR10622">
    <property type="entry name" value="HET DOMAIN-CONTAINING PROTEIN"/>
    <property type="match status" value="1"/>
</dbReference>
<dbReference type="Proteomes" id="UP000258309">
    <property type="component" value="Unassembled WGS sequence"/>
</dbReference>
<dbReference type="AlphaFoldDB" id="A0A3E2HIF5"/>
<dbReference type="Pfam" id="PF06985">
    <property type="entry name" value="HET"/>
    <property type="match status" value="1"/>
</dbReference>
<evidence type="ECO:0000259" key="1">
    <source>
        <dbReference type="Pfam" id="PF06985"/>
    </source>
</evidence>
<dbReference type="PANTHER" id="PTHR10622:SF10">
    <property type="entry name" value="HET DOMAIN-CONTAINING PROTEIN"/>
    <property type="match status" value="1"/>
</dbReference>
<dbReference type="OrthoDB" id="674604at2759"/>